<comment type="caution">
    <text evidence="3">The sequence shown here is derived from an EMBL/GenBank/DDBJ whole genome shotgun (WGS) entry which is preliminary data.</text>
</comment>
<evidence type="ECO:0000256" key="2">
    <source>
        <dbReference type="SAM" id="Phobius"/>
    </source>
</evidence>
<keyword evidence="4" id="KW-1185">Reference proteome</keyword>
<keyword evidence="2" id="KW-0812">Transmembrane</keyword>
<dbReference type="OrthoDB" id="3166422at2759"/>
<name>A0A8S0XSM8_CYCAE</name>
<dbReference type="Proteomes" id="UP000467700">
    <property type="component" value="Unassembled WGS sequence"/>
</dbReference>
<feature type="transmembrane region" description="Helical" evidence="2">
    <location>
        <begin position="410"/>
        <end position="430"/>
    </location>
</feature>
<feature type="compositionally biased region" description="Low complexity" evidence="1">
    <location>
        <begin position="1"/>
        <end position="12"/>
    </location>
</feature>
<feature type="region of interest" description="Disordered" evidence="1">
    <location>
        <begin position="1"/>
        <end position="43"/>
    </location>
</feature>
<evidence type="ECO:0000313" key="4">
    <source>
        <dbReference type="Proteomes" id="UP000467700"/>
    </source>
</evidence>
<sequence>MSSASSSEEIISPHPGLEVARQEVPSGVSSTKTLAKTPSSKSVHEPLKVIPVTPVVSTRYDLVERVDIPTNKLRIFPGGRHEGKGPNLSNSCVYDSKKRLTSWEKYIHPDGKPYFRDKERGLVTEVDVREEGRREELEQLFAQINVKWTQNPISKEDGHYEWYLGLPSHDTRTGSYYIVDHMTQDIFWLEDYEEEELRTYRILDESDPSVSNYDIFVSRNFYAHLENFPCHTELPPEASSFLHGTLTYTCTDHKTSRESATTPWNAADAKLFLELLESLDEKHEENLPGYDKSYRTWFIARLLSLILHSRSVHRHGMIDALTDRLMNVHYTSRTLIDYMVGCLSLFTHLAYVQRLENVWAAGIVSCSGWRSLVSALLIEWSDTNLLATVTLSANMAFLALNDLSDKARTGSILSTLFAVGSIVVGLHHIWRHRDKRESTAEQAGVYFRNASRRTGNLKLLAFYLCLPLILLLWSLLVFTCSIATYAFESPRPMSTHGVAGGILLLVVVAVGTTIRFFWGIYSPMTLS</sequence>
<evidence type="ECO:0000313" key="3">
    <source>
        <dbReference type="EMBL" id="CAA7270473.1"/>
    </source>
</evidence>
<accession>A0A8S0XSM8</accession>
<feature type="compositionally biased region" description="Polar residues" evidence="1">
    <location>
        <begin position="27"/>
        <end position="41"/>
    </location>
</feature>
<feature type="transmembrane region" description="Helical" evidence="2">
    <location>
        <begin position="498"/>
        <end position="518"/>
    </location>
</feature>
<keyword evidence="2" id="KW-1133">Transmembrane helix</keyword>
<proteinExistence type="predicted"/>
<protein>
    <submittedName>
        <fullName evidence="3">Uncharacterized protein</fullName>
    </submittedName>
</protein>
<gene>
    <name evidence="3" type="ORF">AAE3_LOCUS12725</name>
</gene>
<keyword evidence="2" id="KW-0472">Membrane</keyword>
<feature type="transmembrane region" description="Helical" evidence="2">
    <location>
        <begin position="460"/>
        <end position="486"/>
    </location>
</feature>
<organism evidence="3 4">
    <name type="scientific">Cyclocybe aegerita</name>
    <name type="common">Black poplar mushroom</name>
    <name type="synonym">Agrocybe aegerita</name>
    <dbReference type="NCBI Taxonomy" id="1973307"/>
    <lineage>
        <taxon>Eukaryota</taxon>
        <taxon>Fungi</taxon>
        <taxon>Dikarya</taxon>
        <taxon>Basidiomycota</taxon>
        <taxon>Agaricomycotina</taxon>
        <taxon>Agaricomycetes</taxon>
        <taxon>Agaricomycetidae</taxon>
        <taxon>Agaricales</taxon>
        <taxon>Agaricineae</taxon>
        <taxon>Bolbitiaceae</taxon>
        <taxon>Cyclocybe</taxon>
    </lineage>
</organism>
<reference evidence="3 4" key="1">
    <citation type="submission" date="2020-01" db="EMBL/GenBank/DDBJ databases">
        <authorList>
            <person name="Gupta K D."/>
        </authorList>
    </citation>
    <scope>NUCLEOTIDE SEQUENCE [LARGE SCALE GENOMIC DNA]</scope>
</reference>
<evidence type="ECO:0000256" key="1">
    <source>
        <dbReference type="SAM" id="MobiDB-lite"/>
    </source>
</evidence>
<dbReference type="EMBL" id="CACVBS010000090">
    <property type="protein sequence ID" value="CAA7270473.1"/>
    <property type="molecule type" value="Genomic_DNA"/>
</dbReference>
<dbReference type="AlphaFoldDB" id="A0A8S0XSM8"/>